<evidence type="ECO:0000256" key="4">
    <source>
        <dbReference type="ARBA" id="ARBA00018070"/>
    </source>
</evidence>
<dbReference type="InterPro" id="IPR026849">
    <property type="entry name" value="ATG2"/>
</dbReference>
<dbReference type="GO" id="GO:0061908">
    <property type="term" value="C:phagophore"/>
    <property type="evidence" value="ECO:0007669"/>
    <property type="project" value="TreeGrafter"/>
</dbReference>
<evidence type="ECO:0000256" key="8">
    <source>
        <dbReference type="ARBA" id="ARBA00023055"/>
    </source>
</evidence>
<dbReference type="WBParaSite" id="Hba_10497">
    <property type="protein sequence ID" value="Hba_10497"/>
    <property type="gene ID" value="Hba_10497"/>
</dbReference>
<evidence type="ECO:0000256" key="3">
    <source>
        <dbReference type="ARBA" id="ARBA00009714"/>
    </source>
</evidence>
<dbReference type="PANTHER" id="PTHR13190:SF1">
    <property type="entry name" value="AUTOPHAGY-RELATED 2, ISOFORM A"/>
    <property type="match status" value="1"/>
</dbReference>
<evidence type="ECO:0000313" key="13">
    <source>
        <dbReference type="WBParaSite" id="Hba_10497"/>
    </source>
</evidence>
<keyword evidence="8" id="KW-0445">Lipid transport</keyword>
<keyword evidence="12" id="KW-1185">Reference proteome</keyword>
<evidence type="ECO:0000256" key="7">
    <source>
        <dbReference type="ARBA" id="ARBA00023006"/>
    </source>
</evidence>
<evidence type="ECO:0000256" key="11">
    <source>
        <dbReference type="ARBA" id="ARBA00024615"/>
    </source>
</evidence>
<keyword evidence="5" id="KW-0813">Transport</keyword>
<evidence type="ECO:0000256" key="9">
    <source>
        <dbReference type="ARBA" id="ARBA00023136"/>
    </source>
</evidence>
<dbReference type="GO" id="GO:0034727">
    <property type="term" value="P:piecemeal microautophagy of the nucleus"/>
    <property type="evidence" value="ECO:0007669"/>
    <property type="project" value="TreeGrafter"/>
</dbReference>
<dbReference type="AlphaFoldDB" id="A0A1I7WZ98"/>
<keyword evidence="6" id="KW-0256">Endoplasmic reticulum</keyword>
<evidence type="ECO:0000256" key="2">
    <source>
        <dbReference type="ARBA" id="ARBA00004623"/>
    </source>
</evidence>
<comment type="catalytic activity">
    <reaction evidence="10">
        <text>a 1,2-diacyl-sn-glycero-3-phospho-L-serine(in) = a 1,2-diacyl-sn-glycero-3-phospho-L-serine(out)</text>
        <dbReference type="Rhea" id="RHEA:38663"/>
        <dbReference type="ChEBI" id="CHEBI:57262"/>
    </reaction>
</comment>
<dbReference type="GO" id="GO:0032266">
    <property type="term" value="F:phosphatidylinositol-3-phosphate binding"/>
    <property type="evidence" value="ECO:0007669"/>
    <property type="project" value="TreeGrafter"/>
</dbReference>
<dbReference type="Proteomes" id="UP000095283">
    <property type="component" value="Unplaced"/>
</dbReference>
<evidence type="ECO:0000256" key="1">
    <source>
        <dbReference type="ARBA" id="ARBA00004406"/>
    </source>
</evidence>
<sequence length="870" mass="98072">MHLVMKFFRNVGQMEFLKDVSNIVFYICENIREFVSYFVDTDDDELMDERSHPSCDYTEYERNKMHNLSLMLNIKKGTLLMGTIVNEKGLGQISVDLSDAQLFTVTGYHGQLNETFFYFTTNTVSIGQKNFSCTIPKSVYQKEFGKWFREDTQLETIGISDEFSNHSKGDVIGVAVHLHNRSDSNVKDILLAIAMRNTCDLSKIAYTLMIVILIRDLYFRLVLDQTNISSAVIQDMNVSKVIVVFRIPFSFYTLYLQFVCIFEGSRLFISSQKKSTDGVSFDESRKFNSISSNTRREKQFIQIVDVGLFQLEVLLSLNITCDLNGRRAPMVEIRCSNDIIKIFISTAISASYTANSNNPLPKLVEMKMKVSRMLESAIQEPSPGNIRYHETNPCGTDALKEFSRNYSFAQAQNKEFPVAREDESSDRNRAYSLSTDDEFCMVDDIIGSGITLRDFSEVRVLYLVRDFSIRLHLYGGSDLSEDPPKPRNYSVDEYREGKGRNQKVTSEMMGGKHRDQSVSVVLDLDKITFLYQMFNKDAPLMCTTLFSVYNVTLLDKLQLSSIKEMMFSCCLDICITIIKYSLPRRTCAPMLAIRMVETHTCEGKMRVMAASASTRPVMGIPSEHRAKSAEDNILYPALSKHNSLNLEPLLPSPVAPPSPLGDLSFLENRSSGGSPVKRPLIDAPLTASAVSIGDLFVTKPNASKRVLSSESDISSRENLYGEYLVDNLWRRFFNTCEFQHSTEGVCFFTNYHGKNKINMEKSGAVLGVLKGIGQLNRTEIVLKEIIHRNGLLGVGRCVNIGKGVMDLFWLPVVELRKEDGHVVKGIQKGMGSFSLSSAAGIVGMAQTVVGVVQVRCFLLLIYNKYNLLIV</sequence>
<reference evidence="13" key="1">
    <citation type="submission" date="2016-11" db="UniProtKB">
        <authorList>
            <consortium name="WormBaseParasite"/>
        </authorList>
    </citation>
    <scope>IDENTIFICATION</scope>
</reference>
<proteinExistence type="inferred from homology"/>
<dbReference type="PANTHER" id="PTHR13190">
    <property type="entry name" value="AUTOPHAGY-RELATED 2, ISOFORM A"/>
    <property type="match status" value="1"/>
</dbReference>
<accession>A0A1I7WZ98</accession>
<dbReference type="GO" id="GO:0043495">
    <property type="term" value="F:protein-membrane adaptor activity"/>
    <property type="evidence" value="ECO:0007669"/>
    <property type="project" value="TreeGrafter"/>
</dbReference>
<dbReference type="GO" id="GO:0061709">
    <property type="term" value="P:reticulophagy"/>
    <property type="evidence" value="ECO:0007669"/>
    <property type="project" value="TreeGrafter"/>
</dbReference>
<name>A0A1I7WZ98_HETBA</name>
<dbReference type="GO" id="GO:0006869">
    <property type="term" value="P:lipid transport"/>
    <property type="evidence" value="ECO:0007669"/>
    <property type="project" value="UniProtKB-KW"/>
</dbReference>
<evidence type="ECO:0000256" key="10">
    <source>
        <dbReference type="ARBA" id="ARBA00024479"/>
    </source>
</evidence>
<comment type="similarity">
    <text evidence="3">Belongs to the ATG2 family.</text>
</comment>
<evidence type="ECO:0000256" key="5">
    <source>
        <dbReference type="ARBA" id="ARBA00022448"/>
    </source>
</evidence>
<dbReference type="GO" id="GO:0000045">
    <property type="term" value="P:autophagosome assembly"/>
    <property type="evidence" value="ECO:0007669"/>
    <property type="project" value="TreeGrafter"/>
</dbReference>
<dbReference type="GO" id="GO:0061723">
    <property type="term" value="P:glycophagy"/>
    <property type="evidence" value="ECO:0007669"/>
    <property type="project" value="TreeGrafter"/>
</dbReference>
<keyword evidence="7" id="KW-0072">Autophagy</keyword>
<comment type="subcellular location">
    <subcellularLocation>
        <location evidence="1">Endoplasmic reticulum membrane</location>
        <topology evidence="1">Peripheral membrane protein</topology>
    </subcellularLocation>
    <subcellularLocation>
        <location evidence="2">Preautophagosomal structure membrane</location>
        <topology evidence="2">Peripheral membrane protein</topology>
    </subcellularLocation>
</comment>
<protein>
    <recommendedName>
        <fullName evidence="4">Autophagy-related protein 2</fullName>
    </recommendedName>
</protein>
<comment type="catalytic activity">
    <reaction evidence="11">
        <text>a 1,2-diacyl-sn-glycero-3-phosphoethanolamine(in) = a 1,2-diacyl-sn-glycero-3-phosphoethanolamine(out)</text>
        <dbReference type="Rhea" id="RHEA:38895"/>
        <dbReference type="ChEBI" id="CHEBI:64612"/>
    </reaction>
</comment>
<organism evidence="12 13">
    <name type="scientific">Heterorhabditis bacteriophora</name>
    <name type="common">Entomopathogenic nematode worm</name>
    <dbReference type="NCBI Taxonomy" id="37862"/>
    <lineage>
        <taxon>Eukaryota</taxon>
        <taxon>Metazoa</taxon>
        <taxon>Ecdysozoa</taxon>
        <taxon>Nematoda</taxon>
        <taxon>Chromadorea</taxon>
        <taxon>Rhabditida</taxon>
        <taxon>Rhabditina</taxon>
        <taxon>Rhabditomorpha</taxon>
        <taxon>Strongyloidea</taxon>
        <taxon>Heterorhabditidae</taxon>
        <taxon>Heterorhabditis</taxon>
    </lineage>
</organism>
<dbReference type="GO" id="GO:0005789">
    <property type="term" value="C:endoplasmic reticulum membrane"/>
    <property type="evidence" value="ECO:0007669"/>
    <property type="project" value="UniProtKB-SubCell"/>
</dbReference>
<evidence type="ECO:0000313" key="12">
    <source>
        <dbReference type="Proteomes" id="UP000095283"/>
    </source>
</evidence>
<keyword evidence="9" id="KW-0472">Membrane</keyword>
<dbReference type="GO" id="GO:0034045">
    <property type="term" value="C:phagophore assembly site membrane"/>
    <property type="evidence" value="ECO:0007669"/>
    <property type="project" value="UniProtKB-SubCell"/>
</dbReference>
<evidence type="ECO:0000256" key="6">
    <source>
        <dbReference type="ARBA" id="ARBA00022824"/>
    </source>
</evidence>
<dbReference type="GO" id="GO:0000422">
    <property type="term" value="P:autophagy of mitochondrion"/>
    <property type="evidence" value="ECO:0007669"/>
    <property type="project" value="TreeGrafter"/>
</dbReference>